<protein>
    <submittedName>
        <fullName evidence="1">Uncharacterized protein</fullName>
    </submittedName>
</protein>
<sequence>MEKYSSKIDVILSNENIDWSSIIKTGVQTPLTESQEKDVRNIMIATAKIAAITAIKVLNDEN</sequence>
<proteinExistence type="predicted"/>
<dbReference type="Proteomes" id="UP000249828">
    <property type="component" value="Unassembled WGS sequence"/>
</dbReference>
<dbReference type="AlphaFoldDB" id="A0A2W3Z176"/>
<reference evidence="1 2" key="1">
    <citation type="submission" date="2017-11" db="EMBL/GenBank/DDBJ databases">
        <title>Draft genome sequence of Enterococcus plantarum TRW2 strain isolated from lettuce.</title>
        <authorList>
            <person name="Kim E.B."/>
            <person name="Marco M.L."/>
            <person name="Williams T.R."/>
            <person name="You I.H."/>
        </authorList>
    </citation>
    <scope>NUCLEOTIDE SEQUENCE [LARGE SCALE GENOMIC DNA]</scope>
    <source>
        <strain evidence="1 2">TRW2</strain>
    </source>
</reference>
<comment type="caution">
    <text evidence="1">The sequence shown here is derived from an EMBL/GenBank/DDBJ whole genome shotgun (WGS) entry which is preliminary data.</text>
</comment>
<dbReference type="EMBL" id="PIEU01000111">
    <property type="protein sequence ID" value="PZL71040.1"/>
    <property type="molecule type" value="Genomic_DNA"/>
</dbReference>
<gene>
    <name evidence="1" type="ORF">CI088_14285</name>
</gene>
<organism evidence="1 2">
    <name type="scientific">Enterococcus plantarum</name>
    <dbReference type="NCBI Taxonomy" id="1077675"/>
    <lineage>
        <taxon>Bacteria</taxon>
        <taxon>Bacillati</taxon>
        <taxon>Bacillota</taxon>
        <taxon>Bacilli</taxon>
        <taxon>Lactobacillales</taxon>
        <taxon>Enterococcaceae</taxon>
        <taxon>Enterococcus</taxon>
    </lineage>
</organism>
<keyword evidence="2" id="KW-1185">Reference proteome</keyword>
<dbReference type="RefSeq" id="WP_111248650.1">
    <property type="nucleotide sequence ID" value="NZ_JAFLVZ010000058.1"/>
</dbReference>
<evidence type="ECO:0000313" key="2">
    <source>
        <dbReference type="Proteomes" id="UP000249828"/>
    </source>
</evidence>
<name>A0A2W3Z176_9ENTE</name>
<evidence type="ECO:0000313" key="1">
    <source>
        <dbReference type="EMBL" id="PZL71040.1"/>
    </source>
</evidence>
<accession>A0A2W3Z176</accession>